<feature type="repeat" description="ANK" evidence="3">
    <location>
        <begin position="119"/>
        <end position="155"/>
    </location>
</feature>
<dbReference type="InterPro" id="IPR002110">
    <property type="entry name" value="Ankyrin_rpt"/>
</dbReference>
<dbReference type="PROSITE" id="PS50088">
    <property type="entry name" value="ANK_REPEAT"/>
    <property type="match status" value="2"/>
</dbReference>
<gene>
    <name evidence="5" type="ORF">ElyMa_002603300</name>
</gene>
<evidence type="ECO:0000256" key="4">
    <source>
        <dbReference type="SAM" id="MobiDB-lite"/>
    </source>
</evidence>
<proteinExistence type="predicted"/>
<dbReference type="EMBL" id="BMAT01005364">
    <property type="protein sequence ID" value="GFR91860.1"/>
    <property type="molecule type" value="Genomic_DNA"/>
</dbReference>
<keyword evidence="2 3" id="KW-0040">ANK repeat</keyword>
<feature type="region of interest" description="Disordered" evidence="4">
    <location>
        <begin position="433"/>
        <end position="456"/>
    </location>
</feature>
<dbReference type="InterPro" id="IPR036770">
    <property type="entry name" value="Ankyrin_rpt-contain_sf"/>
</dbReference>
<keyword evidence="6" id="KW-1185">Reference proteome</keyword>
<feature type="repeat" description="ANK" evidence="3">
    <location>
        <begin position="48"/>
        <end position="84"/>
    </location>
</feature>
<evidence type="ECO:0000256" key="1">
    <source>
        <dbReference type="ARBA" id="ARBA00022737"/>
    </source>
</evidence>
<name>A0AAV4H4Z0_9GAST</name>
<dbReference type="SMART" id="SM00248">
    <property type="entry name" value="ANK"/>
    <property type="match status" value="5"/>
</dbReference>
<dbReference type="AlphaFoldDB" id="A0AAV4H4Z0"/>
<dbReference type="Pfam" id="PF12796">
    <property type="entry name" value="Ank_2"/>
    <property type="match status" value="1"/>
</dbReference>
<accession>A0AAV4H4Z0</accession>
<evidence type="ECO:0000256" key="2">
    <source>
        <dbReference type="ARBA" id="ARBA00023043"/>
    </source>
</evidence>
<protein>
    <submittedName>
        <fullName evidence="5">Ankyrin repeat domain-containing protein 50</fullName>
    </submittedName>
</protein>
<dbReference type="PROSITE" id="PS50297">
    <property type="entry name" value="ANK_REP_REGION"/>
    <property type="match status" value="2"/>
</dbReference>
<comment type="caution">
    <text evidence="5">The sequence shown here is derived from an EMBL/GenBank/DDBJ whole genome shotgun (WGS) entry which is preliminary data.</text>
</comment>
<dbReference type="PANTHER" id="PTHR24171">
    <property type="entry name" value="ANKYRIN REPEAT DOMAIN-CONTAINING PROTEIN 39-RELATED"/>
    <property type="match status" value="1"/>
</dbReference>
<evidence type="ECO:0000313" key="5">
    <source>
        <dbReference type="EMBL" id="GFR91860.1"/>
    </source>
</evidence>
<organism evidence="5 6">
    <name type="scientific">Elysia marginata</name>
    <dbReference type="NCBI Taxonomy" id="1093978"/>
    <lineage>
        <taxon>Eukaryota</taxon>
        <taxon>Metazoa</taxon>
        <taxon>Spiralia</taxon>
        <taxon>Lophotrochozoa</taxon>
        <taxon>Mollusca</taxon>
        <taxon>Gastropoda</taxon>
        <taxon>Heterobranchia</taxon>
        <taxon>Euthyneura</taxon>
        <taxon>Panpulmonata</taxon>
        <taxon>Sacoglossa</taxon>
        <taxon>Placobranchoidea</taxon>
        <taxon>Plakobranchidae</taxon>
        <taxon>Elysia</taxon>
    </lineage>
</organism>
<dbReference type="Gene3D" id="1.25.40.20">
    <property type="entry name" value="Ankyrin repeat-containing domain"/>
    <property type="match status" value="3"/>
</dbReference>
<reference evidence="5 6" key="1">
    <citation type="journal article" date="2021" name="Elife">
        <title>Chloroplast acquisition without the gene transfer in kleptoplastic sea slugs, Plakobranchus ocellatus.</title>
        <authorList>
            <person name="Maeda T."/>
            <person name="Takahashi S."/>
            <person name="Yoshida T."/>
            <person name="Shimamura S."/>
            <person name="Takaki Y."/>
            <person name="Nagai Y."/>
            <person name="Toyoda A."/>
            <person name="Suzuki Y."/>
            <person name="Arimoto A."/>
            <person name="Ishii H."/>
            <person name="Satoh N."/>
            <person name="Nishiyama T."/>
            <person name="Hasebe M."/>
            <person name="Maruyama T."/>
            <person name="Minagawa J."/>
            <person name="Obokata J."/>
            <person name="Shigenobu S."/>
        </authorList>
    </citation>
    <scope>NUCLEOTIDE SEQUENCE [LARGE SCALE GENOMIC DNA]</scope>
</reference>
<dbReference type="SUPFAM" id="SSF48403">
    <property type="entry name" value="Ankyrin repeat"/>
    <property type="match status" value="1"/>
</dbReference>
<sequence>MEKLGLPPPPIKRLIKTALHQAVLDERLHQVRLLVDKHRVCTDTKDVHGRTPLMLSCIIDNQQLGYRMAHILLKAGAYLNLRDGMGRTALSYACMNGRENIVALLLKEDVLDINEPDNDGNTPLHHAATCGNPRIVEMLAQAFHKFGLNADRRNNLGYTALLLACKSGHYVSAHILLTVAKASPTLRDGEFHLNAAEWTRRRHQHQNRLTDRSQLASAMFRDHCTHKCGPFLTPPIMSPLTHTYLTNFYFIHKPSTRSPQIAPAATPRPLAALSFEREDSMYQRPWVPICRLQRVPNPHYQAATIVDYSGFRLPELGGTGTTSLIGCNDVTRSEVFLDGLEARQVLLNEIEDSESKTRPISTKTTVSRWIHPPTAKLRAVSRPSRSHTSASVPDIVAMFKMYCEQYQPDWRLLDRQRRKTFMADTMTGVVPVSASASLGGNHTEPVPGPDPVEVSG</sequence>
<dbReference type="Proteomes" id="UP000762676">
    <property type="component" value="Unassembled WGS sequence"/>
</dbReference>
<keyword evidence="1" id="KW-0677">Repeat</keyword>
<evidence type="ECO:0000256" key="3">
    <source>
        <dbReference type="PROSITE-ProRule" id="PRU00023"/>
    </source>
</evidence>
<evidence type="ECO:0000313" key="6">
    <source>
        <dbReference type="Proteomes" id="UP000762676"/>
    </source>
</evidence>